<sequence>MSDAIQGIDCIRVHSIYGHKGPLRHDAPDPAEYFERFAEALGMWLTETLVTSSDRVLINFDSVLTKGQRGKLMQRLKARLNDTSQSYRISFMPVKSDFNGQIADYFAWSLFRQLERLDDLPLRALSGITQEVRELDEQSRISIEDQHRHPGEK</sequence>
<reference evidence="1 2" key="1">
    <citation type="submission" date="2018-10" db="EMBL/GenBank/DDBJ databases">
        <authorList>
            <person name="Li J."/>
        </authorList>
    </citation>
    <scope>NUCLEOTIDE SEQUENCE [LARGE SCALE GENOMIC DNA]</scope>
    <source>
        <strain evidence="1 2">IF 016277</strain>
    </source>
</reference>
<protein>
    <recommendedName>
        <fullName evidence="3">DUF3800 domain-containing protein</fullName>
    </recommendedName>
</protein>
<proteinExistence type="predicted"/>
<dbReference type="AlphaFoldDB" id="A0A3L7A475"/>
<keyword evidence="2" id="KW-1185">Reference proteome</keyword>
<name>A0A3L7A475_9MICO</name>
<evidence type="ECO:0000313" key="2">
    <source>
        <dbReference type="Proteomes" id="UP000272503"/>
    </source>
</evidence>
<dbReference type="EMBL" id="RCUX01000008">
    <property type="protein sequence ID" value="RLP75007.1"/>
    <property type="molecule type" value="Genomic_DNA"/>
</dbReference>
<evidence type="ECO:0008006" key="3">
    <source>
        <dbReference type="Google" id="ProtNLM"/>
    </source>
</evidence>
<dbReference type="Proteomes" id="UP000272503">
    <property type="component" value="Unassembled WGS sequence"/>
</dbReference>
<evidence type="ECO:0000313" key="1">
    <source>
        <dbReference type="EMBL" id="RLP75007.1"/>
    </source>
</evidence>
<accession>A0A3L7A475</accession>
<comment type="caution">
    <text evidence="1">The sequence shown here is derived from an EMBL/GenBank/DDBJ whole genome shotgun (WGS) entry which is preliminary data.</text>
</comment>
<organism evidence="1 2">
    <name type="scientific">Mycetocola tolaasinivorans</name>
    <dbReference type="NCBI Taxonomy" id="76635"/>
    <lineage>
        <taxon>Bacteria</taxon>
        <taxon>Bacillati</taxon>
        <taxon>Actinomycetota</taxon>
        <taxon>Actinomycetes</taxon>
        <taxon>Micrococcales</taxon>
        <taxon>Microbacteriaceae</taxon>
        <taxon>Mycetocola</taxon>
    </lineage>
</organism>
<gene>
    <name evidence="1" type="ORF">D9V32_11320</name>
</gene>